<evidence type="ECO:0000313" key="8">
    <source>
        <dbReference type="Proteomes" id="UP001589693"/>
    </source>
</evidence>
<evidence type="ECO:0000256" key="1">
    <source>
        <dbReference type="ARBA" id="ARBA00004651"/>
    </source>
</evidence>
<dbReference type="InterPro" id="IPR020846">
    <property type="entry name" value="MFS_dom"/>
</dbReference>
<evidence type="ECO:0000256" key="5">
    <source>
        <dbReference type="SAM" id="Phobius"/>
    </source>
</evidence>
<feature type="transmembrane region" description="Helical" evidence="5">
    <location>
        <begin position="51"/>
        <end position="71"/>
    </location>
</feature>
<name>A0ABV5ZPK1_9PSEU</name>
<feature type="domain" description="Major facilitator superfamily (MFS) profile" evidence="6">
    <location>
        <begin position="17"/>
        <end position="452"/>
    </location>
</feature>
<feature type="transmembrane region" description="Helical" evidence="5">
    <location>
        <begin position="108"/>
        <end position="130"/>
    </location>
</feature>
<feature type="transmembrane region" description="Helical" evidence="5">
    <location>
        <begin position="142"/>
        <end position="163"/>
    </location>
</feature>
<dbReference type="PANTHER" id="PTHR23508:SF3">
    <property type="entry name" value="SIALIC ACID TRANSPORTER NANT"/>
    <property type="match status" value="1"/>
</dbReference>
<organism evidence="7 8">
    <name type="scientific">Allokutzneria oryzae</name>
    <dbReference type="NCBI Taxonomy" id="1378989"/>
    <lineage>
        <taxon>Bacteria</taxon>
        <taxon>Bacillati</taxon>
        <taxon>Actinomycetota</taxon>
        <taxon>Actinomycetes</taxon>
        <taxon>Pseudonocardiales</taxon>
        <taxon>Pseudonocardiaceae</taxon>
        <taxon>Allokutzneria</taxon>
    </lineage>
</organism>
<feature type="transmembrane region" description="Helical" evidence="5">
    <location>
        <begin position="83"/>
        <end position="102"/>
    </location>
</feature>
<accession>A0ABV5ZPK1</accession>
<feature type="transmembrane region" description="Helical" evidence="5">
    <location>
        <begin position="336"/>
        <end position="354"/>
    </location>
</feature>
<evidence type="ECO:0000313" key="7">
    <source>
        <dbReference type="EMBL" id="MFB9902813.1"/>
    </source>
</evidence>
<evidence type="ECO:0000256" key="4">
    <source>
        <dbReference type="ARBA" id="ARBA00023136"/>
    </source>
</evidence>
<dbReference type="EMBL" id="JBHLZU010000002">
    <property type="protein sequence ID" value="MFB9902813.1"/>
    <property type="molecule type" value="Genomic_DNA"/>
</dbReference>
<dbReference type="InterPro" id="IPR036259">
    <property type="entry name" value="MFS_trans_sf"/>
</dbReference>
<feature type="transmembrane region" description="Helical" evidence="5">
    <location>
        <begin position="424"/>
        <end position="445"/>
    </location>
</feature>
<dbReference type="SUPFAM" id="SSF103473">
    <property type="entry name" value="MFS general substrate transporter"/>
    <property type="match status" value="1"/>
</dbReference>
<comment type="caution">
    <text evidence="7">The sequence shown here is derived from an EMBL/GenBank/DDBJ whole genome shotgun (WGS) entry which is preliminary data.</text>
</comment>
<proteinExistence type="predicted"/>
<dbReference type="RefSeq" id="WP_377849917.1">
    <property type="nucleotide sequence ID" value="NZ_JBHLZU010000002.1"/>
</dbReference>
<feature type="transmembrane region" description="Helical" evidence="5">
    <location>
        <begin position="309"/>
        <end position="327"/>
    </location>
</feature>
<feature type="transmembrane region" description="Helical" evidence="5">
    <location>
        <begin position="396"/>
        <end position="418"/>
    </location>
</feature>
<dbReference type="NCBIfam" id="NF003024">
    <property type="entry name" value="PRK03893.1"/>
    <property type="match status" value="1"/>
</dbReference>
<dbReference type="PROSITE" id="PS50850">
    <property type="entry name" value="MFS"/>
    <property type="match status" value="1"/>
</dbReference>
<keyword evidence="2 5" id="KW-0812">Transmembrane</keyword>
<comment type="subcellular location">
    <subcellularLocation>
        <location evidence="1">Cell membrane</location>
        <topology evidence="1">Multi-pass membrane protein</topology>
    </subcellularLocation>
</comment>
<sequence length="484" mass="51910">MARTRWYHQLTRKDWKAFAAAWLGYALDGFDFVLMGLVLTEVAAEFELDTVTAATLLSAAFISRWFGGLVLGAIGDRHGRKHAMVLSIVLYSVGTFACGLAWGYWPLFVARLVVGIGMAGEYSASATYVIESWPRALRNRASGFLISGFSLGGVVAAQAYRFIVPELGWRALFLVGILPILLALWLRRGLPEAADWEHQNATSDERTFVEVLYQGKRAVANIALTVAVGLALFGLFTSVPAALFWPLVVVAAAGLVTFAAQFAGKRTPMMITLMVVVFCAFLYSWPIQALLPTYLKTELGYAPAQVADVLFFAGFGTMFGCCLAGFVGDWLGTRRAYSLTLLASLLFVLPVFALGGNQLLLLGILLFCQQALAQGISGILPKFVAGYFDTRQRAAGLGFTYNVGSLGGAVAPVLGAAIAEQTGLATALGGLTFGLTLVVILLVAVDAPARVQRLFHSGDLVVDRTVAADQVAPELRTETENTQP</sequence>
<feature type="transmembrane region" description="Helical" evidence="5">
    <location>
        <begin position="242"/>
        <end position="263"/>
    </location>
</feature>
<keyword evidence="3 5" id="KW-1133">Transmembrane helix</keyword>
<protein>
    <submittedName>
        <fullName evidence="7">MFS transporter</fullName>
    </submittedName>
</protein>
<evidence type="ECO:0000256" key="3">
    <source>
        <dbReference type="ARBA" id="ARBA00022989"/>
    </source>
</evidence>
<dbReference type="CDD" id="cd17316">
    <property type="entry name" value="MFS_SV2_like"/>
    <property type="match status" value="1"/>
</dbReference>
<dbReference type="Proteomes" id="UP001589693">
    <property type="component" value="Unassembled WGS sequence"/>
</dbReference>
<dbReference type="Gene3D" id="1.20.1250.20">
    <property type="entry name" value="MFS general substrate transporter like domains"/>
    <property type="match status" value="2"/>
</dbReference>
<gene>
    <name evidence="7" type="ORF">ACFFQA_02555</name>
</gene>
<keyword evidence="8" id="KW-1185">Reference proteome</keyword>
<feature type="transmembrane region" description="Helical" evidence="5">
    <location>
        <begin position="270"/>
        <end position="289"/>
    </location>
</feature>
<feature type="transmembrane region" description="Helical" evidence="5">
    <location>
        <begin position="360"/>
        <end position="384"/>
    </location>
</feature>
<feature type="transmembrane region" description="Helical" evidence="5">
    <location>
        <begin position="20"/>
        <end position="39"/>
    </location>
</feature>
<feature type="transmembrane region" description="Helical" evidence="5">
    <location>
        <begin position="169"/>
        <end position="186"/>
    </location>
</feature>
<feature type="transmembrane region" description="Helical" evidence="5">
    <location>
        <begin position="218"/>
        <end position="236"/>
    </location>
</feature>
<dbReference type="PANTHER" id="PTHR23508">
    <property type="entry name" value="CARBOXYLIC ACID TRANSPORTER PROTEIN HOMOLOG"/>
    <property type="match status" value="1"/>
</dbReference>
<keyword evidence="4 5" id="KW-0472">Membrane</keyword>
<reference evidence="7 8" key="1">
    <citation type="submission" date="2024-09" db="EMBL/GenBank/DDBJ databases">
        <authorList>
            <person name="Sun Q."/>
            <person name="Mori K."/>
        </authorList>
    </citation>
    <scope>NUCLEOTIDE SEQUENCE [LARGE SCALE GENOMIC DNA]</scope>
    <source>
        <strain evidence="7 8">TBRC 7907</strain>
    </source>
</reference>
<dbReference type="Pfam" id="PF07690">
    <property type="entry name" value="MFS_1"/>
    <property type="match status" value="1"/>
</dbReference>
<evidence type="ECO:0000256" key="2">
    <source>
        <dbReference type="ARBA" id="ARBA00022692"/>
    </source>
</evidence>
<evidence type="ECO:0000259" key="6">
    <source>
        <dbReference type="PROSITE" id="PS50850"/>
    </source>
</evidence>
<dbReference type="InterPro" id="IPR011701">
    <property type="entry name" value="MFS"/>
</dbReference>